<dbReference type="Pfam" id="PF00437">
    <property type="entry name" value="T2SSE"/>
    <property type="match status" value="1"/>
</dbReference>
<proteinExistence type="inferred from homology"/>
<dbReference type="PANTHER" id="PTHR30258:SF1">
    <property type="entry name" value="PROTEIN TRANSPORT PROTEIN HOFB HOMOLOG"/>
    <property type="match status" value="1"/>
</dbReference>
<keyword evidence="2" id="KW-0547">Nucleotide-binding</keyword>
<evidence type="ECO:0000259" key="4">
    <source>
        <dbReference type="SMART" id="SM00382"/>
    </source>
</evidence>
<dbReference type="OrthoDB" id="9808272at2"/>
<dbReference type="Gene3D" id="3.30.450.90">
    <property type="match status" value="1"/>
</dbReference>
<dbReference type="Gene3D" id="3.30.300.160">
    <property type="entry name" value="Type II secretion system, protein E, N-terminal domain"/>
    <property type="match status" value="1"/>
</dbReference>
<dbReference type="Gene3D" id="3.40.50.300">
    <property type="entry name" value="P-loop containing nucleotide triphosphate hydrolases"/>
    <property type="match status" value="1"/>
</dbReference>
<accession>A0A3E2VST2</accession>
<dbReference type="AlphaFoldDB" id="A0A3E2VST2"/>
<dbReference type="Proteomes" id="UP000260025">
    <property type="component" value="Unassembled WGS sequence"/>
</dbReference>
<dbReference type="InterPro" id="IPR001482">
    <property type="entry name" value="T2SS/T4SS_dom"/>
</dbReference>
<dbReference type="GO" id="GO:0005524">
    <property type="term" value="F:ATP binding"/>
    <property type="evidence" value="ECO:0007669"/>
    <property type="project" value="UniProtKB-KW"/>
</dbReference>
<dbReference type="Pfam" id="PF05157">
    <property type="entry name" value="MshEN"/>
    <property type="match status" value="1"/>
</dbReference>
<keyword evidence="3" id="KW-0067">ATP-binding</keyword>
<dbReference type="SMART" id="SM00382">
    <property type="entry name" value="AAA"/>
    <property type="match status" value="1"/>
</dbReference>
<evidence type="ECO:0000256" key="2">
    <source>
        <dbReference type="ARBA" id="ARBA00022741"/>
    </source>
</evidence>
<dbReference type="CDD" id="cd01129">
    <property type="entry name" value="PulE-GspE-like"/>
    <property type="match status" value="1"/>
</dbReference>
<comment type="caution">
    <text evidence="5">The sequence shown here is derived from an EMBL/GenBank/DDBJ whole genome shotgun (WGS) entry which is preliminary data.</text>
</comment>
<evidence type="ECO:0000256" key="1">
    <source>
        <dbReference type="ARBA" id="ARBA00006611"/>
    </source>
</evidence>
<dbReference type="PANTHER" id="PTHR30258">
    <property type="entry name" value="TYPE II SECRETION SYSTEM PROTEIN GSPE-RELATED"/>
    <property type="match status" value="1"/>
</dbReference>
<sequence>MKNIPIGEVLKEYGYIDDLQLQEALISQRKHPDKRLGQHLIDLGFINEKQMLTALSERLNEPLLDLDEVKIEIDAVMKIPKALAQKYSLLAISEQNGKLSVVTSDPLNFYGIEDIRFVTGMNIDISLCDKASISRAIDYYYAEIEARTAATTANENVISFTFDDSELYNAQEDDTPVVKLLNSLLTRGYKAGTSDIHVEPYEDKTMIRMRIDGMLVDYVQLSKNLHQTLLVRIKIMSNMDIAERRLPQDGHFLTEIDGNRMNLRVSVIPTVHGEKAVLRFLNSNMPILNEQRYGMNQENFIKICQMLNMPHGIIYITGPTGSGKTTTLYMILEALAKRQLNISTIEDPVEKNIERVNQMQINTMAGLTFESGLRALLRQDPDIILVGETRDAQTASISVRAAITGHLVLSTLHTNDAISSIVRLEDMGIEPYLIANSLIGSVSQRLVRTICPHCKQRVKVSDADRKLLGKNAVYVYQGAGCHQCNQTGYKGRTAVHEIIVIDKEIRRMISAHCEIDEIYTYVKASQQLQTLRDEVTELVLQGQTTMEELLKIASYS</sequence>
<comment type="similarity">
    <text evidence="1">Belongs to the GSP E family.</text>
</comment>
<dbReference type="InterPro" id="IPR007831">
    <property type="entry name" value="T2SS_GspE_N"/>
</dbReference>
<evidence type="ECO:0000313" key="5">
    <source>
        <dbReference type="EMBL" id="RGC13920.1"/>
    </source>
</evidence>
<dbReference type="InterPro" id="IPR027417">
    <property type="entry name" value="P-loop_NTPase"/>
</dbReference>
<dbReference type="SUPFAM" id="SSF52540">
    <property type="entry name" value="P-loop containing nucleoside triphosphate hydrolases"/>
    <property type="match status" value="1"/>
</dbReference>
<dbReference type="GO" id="GO:0005886">
    <property type="term" value="C:plasma membrane"/>
    <property type="evidence" value="ECO:0007669"/>
    <property type="project" value="TreeGrafter"/>
</dbReference>
<evidence type="ECO:0000256" key="3">
    <source>
        <dbReference type="ARBA" id="ARBA00022840"/>
    </source>
</evidence>
<organism evidence="5 6">
    <name type="scientific">Clostridium innocuum</name>
    <dbReference type="NCBI Taxonomy" id="1522"/>
    <lineage>
        <taxon>Bacteria</taxon>
        <taxon>Bacillati</taxon>
        <taxon>Bacillota</taxon>
        <taxon>Clostridia</taxon>
        <taxon>Eubacteriales</taxon>
        <taxon>Clostridiaceae</taxon>
        <taxon>Clostridium</taxon>
    </lineage>
</organism>
<dbReference type="GO" id="GO:0016887">
    <property type="term" value="F:ATP hydrolysis activity"/>
    <property type="evidence" value="ECO:0007669"/>
    <property type="project" value="TreeGrafter"/>
</dbReference>
<evidence type="ECO:0000313" key="6">
    <source>
        <dbReference type="Proteomes" id="UP000260025"/>
    </source>
</evidence>
<dbReference type="FunFam" id="3.30.300.160:FF:000002">
    <property type="entry name" value="Type II secretion system protein E"/>
    <property type="match status" value="1"/>
</dbReference>
<feature type="domain" description="AAA+ ATPase" evidence="4">
    <location>
        <begin position="310"/>
        <end position="433"/>
    </location>
</feature>
<dbReference type="SUPFAM" id="SSF160246">
    <property type="entry name" value="EspE N-terminal domain-like"/>
    <property type="match status" value="1"/>
</dbReference>
<protein>
    <submittedName>
        <fullName evidence="5">Type II/IV secretion system protein</fullName>
    </submittedName>
</protein>
<name>A0A3E2VST2_CLOIN</name>
<gene>
    <name evidence="5" type="ORF">DXA38_15620</name>
</gene>
<reference evidence="5 6" key="1">
    <citation type="submission" date="2018-08" db="EMBL/GenBank/DDBJ databases">
        <title>A genome reference for cultivated species of the human gut microbiota.</title>
        <authorList>
            <person name="Zou Y."/>
            <person name="Xue W."/>
            <person name="Luo G."/>
        </authorList>
    </citation>
    <scope>NUCLEOTIDE SEQUENCE [LARGE SCALE GENOMIC DNA]</scope>
    <source>
        <strain evidence="5 6">OF01-2LB</strain>
    </source>
</reference>
<dbReference type="EMBL" id="QVEV01000026">
    <property type="protein sequence ID" value="RGC13920.1"/>
    <property type="molecule type" value="Genomic_DNA"/>
</dbReference>
<dbReference type="InterPro" id="IPR003593">
    <property type="entry name" value="AAA+_ATPase"/>
</dbReference>
<dbReference type="InterPro" id="IPR037257">
    <property type="entry name" value="T2SS_E_N_sf"/>
</dbReference>
<dbReference type="RefSeq" id="WP_117443977.1">
    <property type="nucleotide sequence ID" value="NZ_JAJFEN010000006.1"/>
</dbReference>